<organism evidence="1 2">
    <name type="scientific">Chelydra serpentina</name>
    <name type="common">Snapping turtle</name>
    <name type="synonym">Testudo serpentina</name>
    <dbReference type="NCBI Taxonomy" id="8475"/>
    <lineage>
        <taxon>Eukaryota</taxon>
        <taxon>Metazoa</taxon>
        <taxon>Chordata</taxon>
        <taxon>Craniata</taxon>
        <taxon>Vertebrata</taxon>
        <taxon>Euteleostomi</taxon>
        <taxon>Archelosauria</taxon>
        <taxon>Testudinata</taxon>
        <taxon>Testudines</taxon>
        <taxon>Cryptodira</taxon>
        <taxon>Durocryptodira</taxon>
        <taxon>Americhelydia</taxon>
        <taxon>Chelydroidea</taxon>
        <taxon>Chelydridae</taxon>
        <taxon>Chelydra</taxon>
    </lineage>
</organism>
<dbReference type="Proteomes" id="UP000694403">
    <property type="component" value="Unplaced"/>
</dbReference>
<reference evidence="1" key="2">
    <citation type="submission" date="2025-09" db="UniProtKB">
        <authorList>
            <consortium name="Ensembl"/>
        </authorList>
    </citation>
    <scope>IDENTIFICATION</scope>
</reference>
<reference evidence="1" key="1">
    <citation type="submission" date="2025-08" db="UniProtKB">
        <authorList>
            <consortium name="Ensembl"/>
        </authorList>
    </citation>
    <scope>IDENTIFICATION</scope>
</reference>
<evidence type="ECO:0000313" key="2">
    <source>
        <dbReference type="Proteomes" id="UP000694403"/>
    </source>
</evidence>
<evidence type="ECO:0000313" key="1">
    <source>
        <dbReference type="Ensembl" id="ENSCSRP00000009468.1"/>
    </source>
</evidence>
<protein>
    <submittedName>
        <fullName evidence="1">Uncharacterized protein</fullName>
    </submittedName>
</protein>
<dbReference type="Ensembl" id="ENSCSRT00000009801.1">
    <property type="protein sequence ID" value="ENSCSRP00000009468.1"/>
    <property type="gene ID" value="ENSCSRG00000007085.1"/>
</dbReference>
<sequence length="91" mass="10294">TQYSHTKYLHSRATLRTCCFLESSACLPTTVRISSISLPTSFLASSCPRCCTSSFSCRQSLCRISSHWVVCQEGKAESFKKTWLFYSRGNH</sequence>
<proteinExistence type="predicted"/>
<accession>A0A8C3XM41</accession>
<keyword evidence="2" id="KW-1185">Reference proteome</keyword>
<name>A0A8C3XM41_CHESE</name>
<dbReference type="AlphaFoldDB" id="A0A8C3XM41"/>